<dbReference type="EMBL" id="KK101871">
    <property type="protein sequence ID" value="KIY99361.1"/>
    <property type="molecule type" value="Genomic_DNA"/>
</dbReference>
<dbReference type="InterPro" id="IPR001898">
    <property type="entry name" value="SLC13A/DASS"/>
</dbReference>
<feature type="transmembrane region" description="Helical" evidence="7">
    <location>
        <begin position="34"/>
        <end position="51"/>
    </location>
</feature>
<evidence type="ECO:0000256" key="6">
    <source>
        <dbReference type="ARBA" id="ARBA00023136"/>
    </source>
</evidence>
<dbReference type="RefSeq" id="XP_013898381.1">
    <property type="nucleotide sequence ID" value="XM_014042927.1"/>
</dbReference>
<keyword evidence="3 7" id="KW-0812">Transmembrane</keyword>
<feature type="transmembrane region" description="Helical" evidence="7">
    <location>
        <begin position="90"/>
        <end position="113"/>
    </location>
</feature>
<keyword evidence="6 7" id="KW-0472">Membrane</keyword>
<protein>
    <submittedName>
        <fullName evidence="8">Putative malate transporter yflS</fullName>
    </submittedName>
</protein>
<evidence type="ECO:0000313" key="9">
    <source>
        <dbReference type="Proteomes" id="UP000054498"/>
    </source>
</evidence>
<evidence type="ECO:0000313" key="8">
    <source>
        <dbReference type="EMBL" id="KIY99361.1"/>
    </source>
</evidence>
<keyword evidence="4" id="KW-0934">Plastid</keyword>
<evidence type="ECO:0000256" key="7">
    <source>
        <dbReference type="SAM" id="Phobius"/>
    </source>
</evidence>
<evidence type="ECO:0000256" key="4">
    <source>
        <dbReference type="ARBA" id="ARBA00022780"/>
    </source>
</evidence>
<reference evidence="8 9" key="1">
    <citation type="journal article" date="2013" name="BMC Genomics">
        <title>Reconstruction of the lipid metabolism for the microalga Monoraphidium neglectum from its genome sequence reveals characteristics suitable for biofuel production.</title>
        <authorList>
            <person name="Bogen C."/>
            <person name="Al-Dilaimi A."/>
            <person name="Albersmeier A."/>
            <person name="Wichmann J."/>
            <person name="Grundmann M."/>
            <person name="Rupp O."/>
            <person name="Lauersen K.J."/>
            <person name="Blifernez-Klassen O."/>
            <person name="Kalinowski J."/>
            <person name="Goesmann A."/>
            <person name="Mussgnug J.H."/>
            <person name="Kruse O."/>
        </authorList>
    </citation>
    <scope>NUCLEOTIDE SEQUENCE [LARGE SCALE GENOMIC DNA]</scope>
    <source>
        <strain evidence="8 9">SAG 48.87</strain>
    </source>
</reference>
<feature type="transmembrane region" description="Helical" evidence="7">
    <location>
        <begin position="57"/>
        <end position="78"/>
    </location>
</feature>
<keyword evidence="4" id="KW-1001">Plastid inner membrane</keyword>
<dbReference type="InterPro" id="IPR030676">
    <property type="entry name" value="CitT-rel"/>
</dbReference>
<comment type="similarity">
    <text evidence="2">Belongs to the SLC13A/DASS transporter (TC 2.A.47) family. DIT1 subfamily.</text>
</comment>
<proteinExistence type="inferred from homology"/>
<comment type="subcellular location">
    <subcellularLocation>
        <location evidence="1">Plastid</location>
        <location evidence="1">Chloroplast inner membrane</location>
        <topology evidence="1">Multi-pass membrane protein</topology>
    </subcellularLocation>
</comment>
<dbReference type="Proteomes" id="UP000054498">
    <property type="component" value="Unassembled WGS sequence"/>
</dbReference>
<dbReference type="OrthoDB" id="1695362at2759"/>
<dbReference type="GO" id="GO:0015140">
    <property type="term" value="F:malate transmembrane transporter activity"/>
    <property type="evidence" value="ECO:0007669"/>
    <property type="project" value="UniProtKB-ARBA"/>
</dbReference>
<name>A0A0D2MF41_9CHLO</name>
<keyword evidence="5 7" id="KW-1133">Transmembrane helix</keyword>
<dbReference type="STRING" id="145388.A0A0D2MF41"/>
<accession>A0A0D2MF41</accession>
<dbReference type="AlphaFoldDB" id="A0A0D2MF41"/>
<evidence type="ECO:0000256" key="5">
    <source>
        <dbReference type="ARBA" id="ARBA00022989"/>
    </source>
</evidence>
<organism evidence="8 9">
    <name type="scientific">Monoraphidium neglectum</name>
    <dbReference type="NCBI Taxonomy" id="145388"/>
    <lineage>
        <taxon>Eukaryota</taxon>
        <taxon>Viridiplantae</taxon>
        <taxon>Chlorophyta</taxon>
        <taxon>core chlorophytes</taxon>
        <taxon>Chlorophyceae</taxon>
        <taxon>CS clade</taxon>
        <taxon>Sphaeropleales</taxon>
        <taxon>Selenastraceae</taxon>
        <taxon>Monoraphidium</taxon>
    </lineage>
</organism>
<feature type="transmembrane region" description="Helical" evidence="7">
    <location>
        <begin position="6"/>
        <end position="27"/>
    </location>
</feature>
<dbReference type="GeneID" id="25741479"/>
<evidence type="ECO:0000256" key="2">
    <source>
        <dbReference type="ARBA" id="ARBA00007349"/>
    </source>
</evidence>
<sequence>MDALHLPWPLLFAALHLQFFTLHYLFASQTAHTGALYTAFLSLMLAGGVPPKLAAMSLAYCVCLFGSLTHYASGQAAVYVGSGYLSLKEVFYCGAVCGAAALALWGTAGMAWWKVLGWW</sequence>
<keyword evidence="9" id="KW-1185">Reference proteome</keyword>
<dbReference type="PANTHER" id="PTHR42826">
    <property type="entry name" value="DICARBOXYLATE TRANSPORTER 2.1, CHLOROPLASTIC"/>
    <property type="match status" value="1"/>
</dbReference>
<evidence type="ECO:0000256" key="3">
    <source>
        <dbReference type="ARBA" id="ARBA00022692"/>
    </source>
</evidence>
<evidence type="ECO:0000256" key="1">
    <source>
        <dbReference type="ARBA" id="ARBA00004478"/>
    </source>
</evidence>
<gene>
    <name evidence="8" type="ORF">MNEG_8603</name>
</gene>
<dbReference type="GO" id="GO:0009706">
    <property type="term" value="C:chloroplast inner membrane"/>
    <property type="evidence" value="ECO:0007669"/>
    <property type="project" value="UniProtKB-SubCell"/>
</dbReference>
<dbReference type="Pfam" id="PF00939">
    <property type="entry name" value="Na_sulph_symp"/>
    <property type="match status" value="1"/>
</dbReference>
<dbReference type="KEGG" id="mng:MNEG_8603"/>